<dbReference type="Proteomes" id="UP001281731">
    <property type="component" value="Unassembled WGS sequence"/>
</dbReference>
<reference evidence="6 7" key="1">
    <citation type="submission" date="2023-10" db="EMBL/GenBank/DDBJ databases">
        <title>Whole Genome based description of the genera Actinobaculum and Actinotignum reveals a complex phylogenetic relationship within the species included in the genus Actinotignum.</title>
        <authorList>
            <person name="Jensen C.S."/>
            <person name="Dargis R."/>
            <person name="Kemp M."/>
            <person name="Christensen J.J."/>
        </authorList>
    </citation>
    <scope>NUCLEOTIDE SEQUENCE</scope>
    <source>
        <strain evidence="6">SLA_B511</strain>
        <strain evidence="5 7">SLA_B974</strain>
    </source>
</reference>
<evidence type="ECO:0000256" key="3">
    <source>
        <dbReference type="ARBA" id="ARBA00022840"/>
    </source>
</evidence>
<evidence type="ECO:0000256" key="2">
    <source>
        <dbReference type="ARBA" id="ARBA00022741"/>
    </source>
</evidence>
<dbReference type="RefSeq" id="WP_022865890.1">
    <property type="nucleotide sequence ID" value="NZ_CAMYCL010000003.1"/>
</dbReference>
<protein>
    <submittedName>
        <fullName evidence="6">ABC transporter ATP-binding protein</fullName>
    </submittedName>
</protein>
<sequence length="247" mass="27338">MASITLDRVSRTYADAPEPAVNNVSLHINNGEFFALTGPTGCGKSTLLRIIAGIEECDSGTIYLNGKDITATPPPMRNMTMVFQNYALYPHMTVSENMGFALRIAGLEEAEIQSRIHEAAEIMDLTSHLNDKPTELSRVERQRVALGRAIVRRPSIYLMDEPLINMDPKIRDATREQIIRLQKLTGVTTLYVTSNPNECFDFATRVAVMLNEKICQVGTPEELRANPANEEVAAFLSCPSPNEGLLN</sequence>
<dbReference type="AlphaFoldDB" id="A0AAW9HV79"/>
<keyword evidence="2" id="KW-0547">Nucleotide-binding</keyword>
<dbReference type="InterPro" id="IPR003439">
    <property type="entry name" value="ABC_transporter-like_ATP-bd"/>
</dbReference>
<dbReference type="PANTHER" id="PTHR43875:SF1">
    <property type="entry name" value="OSMOPROTECTIVE COMPOUNDS UPTAKE ATP-BINDING PROTEIN GGTA"/>
    <property type="match status" value="1"/>
</dbReference>
<keyword evidence="1" id="KW-0813">Transport</keyword>
<evidence type="ECO:0000313" key="8">
    <source>
        <dbReference type="Proteomes" id="UP001281731"/>
    </source>
</evidence>
<evidence type="ECO:0000256" key="1">
    <source>
        <dbReference type="ARBA" id="ARBA00022448"/>
    </source>
</evidence>
<evidence type="ECO:0000313" key="5">
    <source>
        <dbReference type="EMBL" id="MDY5133676.1"/>
    </source>
</evidence>
<comment type="caution">
    <text evidence="6">The sequence shown here is derived from an EMBL/GenBank/DDBJ whole genome shotgun (WGS) entry which is preliminary data.</text>
</comment>
<dbReference type="SMART" id="SM00382">
    <property type="entry name" value="AAA"/>
    <property type="match status" value="1"/>
</dbReference>
<dbReference type="GO" id="GO:0140359">
    <property type="term" value="F:ABC-type transporter activity"/>
    <property type="evidence" value="ECO:0007669"/>
    <property type="project" value="UniProtKB-ARBA"/>
</dbReference>
<name>A0AAW9HV79_9ACTO</name>
<dbReference type="InterPro" id="IPR047641">
    <property type="entry name" value="ABC_transpr_MalK/UgpC-like"/>
</dbReference>
<dbReference type="SUPFAM" id="SSF52540">
    <property type="entry name" value="P-loop containing nucleoside triphosphate hydrolases"/>
    <property type="match status" value="1"/>
</dbReference>
<dbReference type="FunFam" id="3.40.50.300:FF:000042">
    <property type="entry name" value="Maltose/maltodextrin ABC transporter, ATP-binding protein"/>
    <property type="match status" value="1"/>
</dbReference>
<dbReference type="EMBL" id="JAWNGA010000015">
    <property type="protein sequence ID" value="MDY5133676.1"/>
    <property type="molecule type" value="Genomic_DNA"/>
</dbReference>
<keyword evidence="7" id="KW-1185">Reference proteome</keyword>
<dbReference type="Pfam" id="PF00005">
    <property type="entry name" value="ABC_tran"/>
    <property type="match status" value="1"/>
</dbReference>
<evidence type="ECO:0000313" key="7">
    <source>
        <dbReference type="Proteomes" id="UP001275049"/>
    </source>
</evidence>
<dbReference type="Gene3D" id="3.40.50.300">
    <property type="entry name" value="P-loop containing nucleotide triphosphate hydrolases"/>
    <property type="match status" value="1"/>
</dbReference>
<dbReference type="InterPro" id="IPR027417">
    <property type="entry name" value="P-loop_NTPase"/>
</dbReference>
<dbReference type="InterPro" id="IPR003593">
    <property type="entry name" value="AAA+_ATPase"/>
</dbReference>
<dbReference type="Proteomes" id="UP001275049">
    <property type="component" value="Unassembled WGS sequence"/>
</dbReference>
<dbReference type="GO" id="GO:0055052">
    <property type="term" value="C:ATP-binding cassette (ABC) transporter complex, substrate-binding subunit-containing"/>
    <property type="evidence" value="ECO:0007669"/>
    <property type="project" value="TreeGrafter"/>
</dbReference>
<dbReference type="PROSITE" id="PS50893">
    <property type="entry name" value="ABC_TRANSPORTER_2"/>
    <property type="match status" value="1"/>
</dbReference>
<evidence type="ECO:0000313" key="6">
    <source>
        <dbReference type="EMBL" id="MDY5154260.1"/>
    </source>
</evidence>
<feature type="domain" description="ABC transporter" evidence="4">
    <location>
        <begin position="4"/>
        <end position="236"/>
    </location>
</feature>
<gene>
    <name evidence="6" type="ORF">R6G80_00750</name>
    <name evidence="5" type="ORF">R6G86_07980</name>
</gene>
<accession>A0AAW9HV79</accession>
<dbReference type="PANTHER" id="PTHR43875">
    <property type="entry name" value="MALTODEXTRIN IMPORT ATP-BINDING PROTEIN MSMX"/>
    <property type="match status" value="1"/>
</dbReference>
<organism evidence="6 8">
    <name type="scientific">Actinotignum urinale</name>
    <dbReference type="NCBI Taxonomy" id="190146"/>
    <lineage>
        <taxon>Bacteria</taxon>
        <taxon>Bacillati</taxon>
        <taxon>Actinomycetota</taxon>
        <taxon>Actinomycetes</taxon>
        <taxon>Actinomycetales</taxon>
        <taxon>Actinomycetaceae</taxon>
        <taxon>Actinotignum</taxon>
    </lineage>
</organism>
<dbReference type="EMBL" id="JAWNGC010000001">
    <property type="protein sequence ID" value="MDY5154260.1"/>
    <property type="molecule type" value="Genomic_DNA"/>
</dbReference>
<dbReference type="GO" id="GO:0016887">
    <property type="term" value="F:ATP hydrolysis activity"/>
    <property type="evidence" value="ECO:0007669"/>
    <property type="project" value="InterPro"/>
</dbReference>
<evidence type="ECO:0000259" key="4">
    <source>
        <dbReference type="PROSITE" id="PS50893"/>
    </source>
</evidence>
<keyword evidence="3 6" id="KW-0067">ATP-binding</keyword>
<dbReference type="GO" id="GO:0005524">
    <property type="term" value="F:ATP binding"/>
    <property type="evidence" value="ECO:0007669"/>
    <property type="project" value="UniProtKB-KW"/>
</dbReference>
<proteinExistence type="predicted"/>